<sequence length="63" mass="7026">MIKPYMRCGYTKTPHPLLTRSLRIAMVHIITFSHPDYTVGFGFSPNLFAIDQEAINGKLAGST</sequence>
<protein>
    <submittedName>
        <fullName evidence="1">Uncharacterized protein</fullName>
    </submittedName>
</protein>
<organism evidence="1 2">
    <name type="scientific">Dictyobacter formicarum</name>
    <dbReference type="NCBI Taxonomy" id="2778368"/>
    <lineage>
        <taxon>Bacteria</taxon>
        <taxon>Bacillati</taxon>
        <taxon>Chloroflexota</taxon>
        <taxon>Ktedonobacteria</taxon>
        <taxon>Ktedonobacterales</taxon>
        <taxon>Dictyobacteraceae</taxon>
        <taxon>Dictyobacter</taxon>
    </lineage>
</organism>
<name>A0ABQ3VB08_9CHLR</name>
<proteinExistence type="predicted"/>
<gene>
    <name evidence="1" type="ORF">KSZ_09500</name>
</gene>
<evidence type="ECO:0000313" key="2">
    <source>
        <dbReference type="Proteomes" id="UP000635565"/>
    </source>
</evidence>
<keyword evidence="2" id="KW-1185">Reference proteome</keyword>
<reference evidence="1 2" key="1">
    <citation type="journal article" date="2021" name="Int. J. Syst. Evol. Microbiol.">
        <title>Reticulibacter mediterranei gen. nov., sp. nov., within the new family Reticulibacteraceae fam. nov., and Ktedonospora formicarum gen. nov., sp. nov., Ktedonobacter robiniae sp. nov., Dictyobacter formicarum sp. nov. and Dictyobacter arantiisoli sp. nov., belonging to the class Ktedonobacteria.</title>
        <authorList>
            <person name="Yabe S."/>
            <person name="Zheng Y."/>
            <person name="Wang C.M."/>
            <person name="Sakai Y."/>
            <person name="Abe K."/>
            <person name="Yokota A."/>
            <person name="Donadio S."/>
            <person name="Cavaletti L."/>
            <person name="Monciardini P."/>
        </authorList>
    </citation>
    <scope>NUCLEOTIDE SEQUENCE [LARGE SCALE GENOMIC DNA]</scope>
    <source>
        <strain evidence="1 2">SOSP1-9</strain>
    </source>
</reference>
<dbReference type="EMBL" id="BNJJ01000002">
    <property type="protein sequence ID" value="GHO82944.1"/>
    <property type="molecule type" value="Genomic_DNA"/>
</dbReference>
<accession>A0ABQ3VB08</accession>
<dbReference type="Proteomes" id="UP000635565">
    <property type="component" value="Unassembled WGS sequence"/>
</dbReference>
<comment type="caution">
    <text evidence="1">The sequence shown here is derived from an EMBL/GenBank/DDBJ whole genome shotgun (WGS) entry which is preliminary data.</text>
</comment>
<evidence type="ECO:0000313" key="1">
    <source>
        <dbReference type="EMBL" id="GHO82944.1"/>
    </source>
</evidence>